<evidence type="ECO:0000256" key="1">
    <source>
        <dbReference type="ARBA" id="ARBA00004862"/>
    </source>
</evidence>
<evidence type="ECO:0000256" key="11">
    <source>
        <dbReference type="PROSITE-ProRule" id="PRU10010"/>
    </source>
</evidence>
<evidence type="ECO:0000256" key="9">
    <source>
        <dbReference type="ARBA" id="ARBA00067665"/>
    </source>
</evidence>
<evidence type="ECO:0000256" key="7">
    <source>
        <dbReference type="ARBA" id="ARBA00050557"/>
    </source>
</evidence>
<dbReference type="STRING" id="69332.A0A388JRR1"/>
<keyword evidence="6" id="KW-0560">Oxidoreductase</keyword>
<feature type="active site" evidence="11">
    <location>
        <position position="651"/>
    </location>
</feature>
<dbReference type="EC" id="1.2.1.38" evidence="2"/>
<dbReference type="InterPro" id="IPR050085">
    <property type="entry name" value="AGPR"/>
</dbReference>
<dbReference type="SUPFAM" id="SSF55347">
    <property type="entry name" value="Glyceraldehyde-3-phosphate dehydrogenase-like, C-terminal domain"/>
    <property type="match status" value="1"/>
</dbReference>
<evidence type="ECO:0000313" key="14">
    <source>
        <dbReference type="EMBL" id="GBG60475.1"/>
    </source>
</evidence>
<protein>
    <recommendedName>
        <fullName evidence="9">Probable N-acetyl-gamma-glutamyl-phosphate reductase, chloroplastic</fullName>
        <ecNumber evidence="2">1.2.1.38</ecNumber>
    </recommendedName>
    <alternativeName>
        <fullName evidence="10">N-acetyl-glutamate semialdehyde dehydrogenase</fullName>
    </alternativeName>
</protein>
<dbReference type="Pfam" id="PF22698">
    <property type="entry name" value="Semialdhyde_dhC_1"/>
    <property type="match status" value="1"/>
</dbReference>
<dbReference type="GO" id="GO:0070401">
    <property type="term" value="F:NADP+ binding"/>
    <property type="evidence" value="ECO:0007669"/>
    <property type="project" value="InterPro"/>
</dbReference>
<dbReference type="NCBIfam" id="TIGR01850">
    <property type="entry name" value="argC"/>
    <property type="match status" value="1"/>
</dbReference>
<evidence type="ECO:0000256" key="5">
    <source>
        <dbReference type="ARBA" id="ARBA00022857"/>
    </source>
</evidence>
<dbReference type="Gene3D" id="3.40.50.720">
    <property type="entry name" value="NAD(P)-binding Rossmann-like Domain"/>
    <property type="match status" value="1"/>
</dbReference>
<evidence type="ECO:0000256" key="12">
    <source>
        <dbReference type="SAM" id="MobiDB-lite"/>
    </source>
</evidence>
<dbReference type="CDD" id="cd17895">
    <property type="entry name" value="AGPR_1_N"/>
    <property type="match status" value="1"/>
</dbReference>
<dbReference type="SMART" id="SM00859">
    <property type="entry name" value="Semialdhyde_dh"/>
    <property type="match status" value="1"/>
</dbReference>
<dbReference type="HAMAP" id="MF_00150">
    <property type="entry name" value="ArgC_type1"/>
    <property type="match status" value="1"/>
</dbReference>
<name>A0A388JRR1_CHABU</name>
<keyword evidence="4" id="KW-0028">Amino-acid biosynthesis</keyword>
<comment type="pathway">
    <text evidence="1">Amino-acid biosynthesis; L-arginine biosynthesis; N(2)-acetyl-L-ornithine from L-glutamate: step 3/4.</text>
</comment>
<dbReference type="GO" id="GO:0003942">
    <property type="term" value="F:N-acetyl-gamma-glutamyl-phosphate reductase activity"/>
    <property type="evidence" value="ECO:0007669"/>
    <property type="project" value="UniProtKB-EC"/>
</dbReference>
<dbReference type="InterPro" id="IPR000706">
    <property type="entry name" value="AGPR_type-1"/>
</dbReference>
<proteinExistence type="inferred from homology"/>
<dbReference type="EMBL" id="BFEA01000011">
    <property type="protein sequence ID" value="GBG60475.1"/>
    <property type="molecule type" value="Genomic_DNA"/>
</dbReference>
<keyword evidence="3" id="KW-0055">Arginine biosynthesis</keyword>
<dbReference type="SUPFAM" id="SSF51735">
    <property type="entry name" value="NAD(P)-binding Rossmann-fold domains"/>
    <property type="match status" value="1"/>
</dbReference>
<dbReference type="GO" id="GO:0051287">
    <property type="term" value="F:NAD binding"/>
    <property type="evidence" value="ECO:0007669"/>
    <property type="project" value="InterPro"/>
</dbReference>
<dbReference type="OrthoDB" id="438291at2759"/>
<evidence type="ECO:0000256" key="3">
    <source>
        <dbReference type="ARBA" id="ARBA00022571"/>
    </source>
</evidence>
<dbReference type="Proteomes" id="UP000265515">
    <property type="component" value="Unassembled WGS sequence"/>
</dbReference>
<dbReference type="InterPro" id="IPR058924">
    <property type="entry name" value="AGPR_dimerisation_dom"/>
</dbReference>
<evidence type="ECO:0000256" key="4">
    <source>
        <dbReference type="ARBA" id="ARBA00022605"/>
    </source>
</evidence>
<comment type="caution">
    <text evidence="14">The sequence shown here is derived from an EMBL/GenBank/DDBJ whole genome shotgun (WGS) entry which is preliminary data.</text>
</comment>
<sequence>MADGEDAREPRSPPPDPGIDREDEDRVKELMRLCYEEGILPTEIDPGEMTIEGREVRFKVNLTLDRVKIAWLKEHTVTIIFREGARFLPKKVKDDIVRAYEDEKVQDGSFEAEVFRRGRVKIEIPNVLSYVAKNKVIASWLVTKGQEEISIGSSTYRFDFKPWLTEAQLRDQGQDEDRQSFWVIAVQVPLDSFIYLEAQVSKAIGPVIHRRPIEPNRLKSSLINVKFDLEPDSRPNMKDKIWVVTSEGDELEVKLASSDTPRCQRCRAFFHTANECRRGGAGQQVNNQEGDGKRIKFFVPIQDAHFIPGQLEKLESEGMKLIPLTWIADPRKSELRRLKIPPLQTAECLAEVDGRLLREKKLNSPYVQHMLTSAWLLSSQGSPQIHSAGGSAVRRSTVLGERTRAMEATCRAAHVHGFTAQLHCRQRDALSSLAGAVKASQTPAAPFITNQVRLGCRWNGAGFAGEQLRLPHQQHCAMRRKRCGAIAAVVSPVSEKQMSTVGNSAKIGVLGASGYTGAEIVRLLAGHPFFRITLMTADRKAGLSFQNVFPHLGAQELPDLVAVKDADFDNVDAVFCCLPHGTTQEIIASLPKRLKVVDLSADFRLRNTEEYKQWYLAEHKAPELQEEAVYGLTELYRDEIKTARLVANPGCYPTTVQLALSPLLRDGLISSEGIVIDAKSGVSGAGRSAKESNLYSEVAEGMYAYGITNHRHVPEIEQGLADFAGKRMRVSFTPHLLPMIRGMQSTIYVEMEPGKTVDDLRERLQLQFQDEEFVTVMPKGGVPHTHYVRGSNYCLLGLFEDRIPGRAIIISVIDNLVKGASGQALQNMNLIMGVPENSGLQQQPLFP</sequence>
<dbReference type="Gene3D" id="3.30.360.10">
    <property type="entry name" value="Dihydrodipicolinate Reductase, domain 2"/>
    <property type="match status" value="1"/>
</dbReference>
<keyword evidence="15" id="KW-1185">Reference proteome</keyword>
<dbReference type="AlphaFoldDB" id="A0A388JRR1"/>
<dbReference type="InterPro" id="IPR023013">
    <property type="entry name" value="AGPR_AS"/>
</dbReference>
<dbReference type="Pfam" id="PF01118">
    <property type="entry name" value="Semialdhyde_dh"/>
    <property type="match status" value="1"/>
</dbReference>
<dbReference type="PROSITE" id="PS01224">
    <property type="entry name" value="ARGC"/>
    <property type="match status" value="1"/>
</dbReference>
<reference evidence="14 15" key="1">
    <citation type="journal article" date="2018" name="Cell">
        <title>The Chara Genome: Secondary Complexity and Implications for Plant Terrestrialization.</title>
        <authorList>
            <person name="Nishiyama T."/>
            <person name="Sakayama H."/>
            <person name="Vries J.D."/>
            <person name="Buschmann H."/>
            <person name="Saint-Marcoux D."/>
            <person name="Ullrich K.K."/>
            <person name="Haas F.B."/>
            <person name="Vanderstraeten L."/>
            <person name="Becker D."/>
            <person name="Lang D."/>
            <person name="Vosolsobe S."/>
            <person name="Rombauts S."/>
            <person name="Wilhelmsson P.K.I."/>
            <person name="Janitza P."/>
            <person name="Kern R."/>
            <person name="Heyl A."/>
            <person name="Rumpler F."/>
            <person name="Villalobos L.I.A.C."/>
            <person name="Clay J.M."/>
            <person name="Skokan R."/>
            <person name="Toyoda A."/>
            <person name="Suzuki Y."/>
            <person name="Kagoshima H."/>
            <person name="Schijlen E."/>
            <person name="Tajeshwar N."/>
            <person name="Catarino B."/>
            <person name="Hetherington A.J."/>
            <person name="Saltykova A."/>
            <person name="Bonnot C."/>
            <person name="Breuninger H."/>
            <person name="Symeonidi A."/>
            <person name="Radhakrishnan G.V."/>
            <person name="Van Nieuwerburgh F."/>
            <person name="Deforce D."/>
            <person name="Chang C."/>
            <person name="Karol K.G."/>
            <person name="Hedrich R."/>
            <person name="Ulvskov P."/>
            <person name="Glockner G."/>
            <person name="Delwiche C.F."/>
            <person name="Petrasek J."/>
            <person name="Van de Peer Y."/>
            <person name="Friml J."/>
            <person name="Beilby M."/>
            <person name="Dolan L."/>
            <person name="Kohara Y."/>
            <person name="Sugano S."/>
            <person name="Fujiyama A."/>
            <person name="Delaux P.-M."/>
            <person name="Quint M."/>
            <person name="TheiBen G."/>
            <person name="Hagemann M."/>
            <person name="Harholt J."/>
            <person name="Dunand C."/>
            <person name="Zachgo S."/>
            <person name="Langdale J."/>
            <person name="Maumus F."/>
            <person name="Straeten D.V.D."/>
            <person name="Gould S.B."/>
            <person name="Rensing S.A."/>
        </authorList>
    </citation>
    <scope>NUCLEOTIDE SEQUENCE [LARGE SCALE GENOMIC DNA]</scope>
    <source>
        <strain evidence="14 15">S276</strain>
    </source>
</reference>
<evidence type="ECO:0000256" key="2">
    <source>
        <dbReference type="ARBA" id="ARBA00013072"/>
    </source>
</evidence>
<dbReference type="GO" id="GO:0006526">
    <property type="term" value="P:L-arginine biosynthetic process"/>
    <property type="evidence" value="ECO:0007669"/>
    <property type="project" value="UniProtKB-UniPathway"/>
</dbReference>
<dbReference type="Gramene" id="GBG60475">
    <property type="protein sequence ID" value="GBG60475"/>
    <property type="gene ID" value="CBR_g5649"/>
</dbReference>
<feature type="domain" description="Semialdehyde dehydrogenase NAD-binding" evidence="13">
    <location>
        <begin position="506"/>
        <end position="643"/>
    </location>
</feature>
<dbReference type="PANTHER" id="PTHR32338:SF10">
    <property type="entry name" value="N-ACETYL-GAMMA-GLUTAMYL-PHOSPHATE REDUCTASE, CHLOROPLASTIC-RELATED"/>
    <property type="match status" value="1"/>
</dbReference>
<organism evidence="14 15">
    <name type="scientific">Chara braunii</name>
    <name type="common">Braun's stonewort</name>
    <dbReference type="NCBI Taxonomy" id="69332"/>
    <lineage>
        <taxon>Eukaryota</taxon>
        <taxon>Viridiplantae</taxon>
        <taxon>Streptophyta</taxon>
        <taxon>Charophyceae</taxon>
        <taxon>Charales</taxon>
        <taxon>Characeae</taxon>
        <taxon>Chara</taxon>
    </lineage>
</organism>
<evidence type="ECO:0000256" key="10">
    <source>
        <dbReference type="ARBA" id="ARBA00076903"/>
    </source>
</evidence>
<dbReference type="InterPro" id="IPR036291">
    <property type="entry name" value="NAD(P)-bd_dom_sf"/>
</dbReference>
<comment type="catalytic activity">
    <reaction evidence="7">
        <text>N-acetyl-L-glutamate 5-semialdehyde + phosphate + NADP(+) = N-acetyl-L-glutamyl 5-phosphate + NADPH + H(+)</text>
        <dbReference type="Rhea" id="RHEA:21588"/>
        <dbReference type="ChEBI" id="CHEBI:15378"/>
        <dbReference type="ChEBI" id="CHEBI:29123"/>
        <dbReference type="ChEBI" id="CHEBI:43474"/>
        <dbReference type="ChEBI" id="CHEBI:57783"/>
        <dbReference type="ChEBI" id="CHEBI:57936"/>
        <dbReference type="ChEBI" id="CHEBI:58349"/>
        <dbReference type="EC" id="1.2.1.38"/>
    </reaction>
</comment>
<comment type="similarity">
    <text evidence="8">Belongs to the NAGSA dehydrogenase family. Type 1 subfamily.</text>
</comment>
<evidence type="ECO:0000259" key="13">
    <source>
        <dbReference type="SMART" id="SM00859"/>
    </source>
</evidence>
<accession>A0A388JRR1</accession>
<feature type="region of interest" description="Disordered" evidence="12">
    <location>
        <begin position="1"/>
        <end position="23"/>
    </location>
</feature>
<dbReference type="UniPathway" id="UPA00068">
    <property type="reaction ID" value="UER00108"/>
</dbReference>
<dbReference type="FunFam" id="3.30.360.10:FF:000014">
    <property type="entry name" value="N-acetyl-gamma-glutamyl-phosphate reductase"/>
    <property type="match status" value="1"/>
</dbReference>
<keyword evidence="5" id="KW-0521">NADP</keyword>
<dbReference type="InterPro" id="IPR000534">
    <property type="entry name" value="Semialdehyde_DH_NAD-bd"/>
</dbReference>
<evidence type="ECO:0000256" key="8">
    <source>
        <dbReference type="ARBA" id="ARBA00060921"/>
    </source>
</evidence>
<evidence type="ECO:0000313" key="15">
    <source>
        <dbReference type="Proteomes" id="UP000265515"/>
    </source>
</evidence>
<evidence type="ECO:0000256" key="6">
    <source>
        <dbReference type="ARBA" id="ARBA00023002"/>
    </source>
</evidence>
<dbReference type="PANTHER" id="PTHR32338">
    <property type="entry name" value="N-ACETYL-GAMMA-GLUTAMYL-PHOSPHATE REDUCTASE, CHLOROPLASTIC-RELATED-RELATED"/>
    <property type="match status" value="1"/>
</dbReference>
<dbReference type="CDD" id="cd23934">
    <property type="entry name" value="AGPR_1_C"/>
    <property type="match status" value="1"/>
</dbReference>
<gene>
    <name evidence="14" type="ORF">CBR_g5649</name>
</gene>
<feature type="compositionally biased region" description="Basic and acidic residues" evidence="12">
    <location>
        <begin position="1"/>
        <end position="11"/>
    </location>
</feature>